<dbReference type="InterPro" id="IPR008183">
    <property type="entry name" value="Aldose_1/G6P_1-epimerase"/>
</dbReference>
<dbReference type="CDD" id="cd01081">
    <property type="entry name" value="Aldose_epim"/>
    <property type="match status" value="1"/>
</dbReference>
<sequence>MKLQAGPLEATFAPEAGMICHSLRHDGEELLGQRDGLEAYARTGKTMGIPLLHPWANRIGAWSYRALGVEVDLEGTPVRADSGTGLPMHGTLPRPWRVLAPGVAELDGASTAFPFPHTVRLEATLEPTALRVTTTIEAHDGPVPVAFGFHPFFALPGVPRAQWHVELPVGRRLRLTDQQVPSGETEDVEPYAGPLGDRAYDDGYDRLTGAPFVLEGGGRRITVAFEAGFPVAQVFAPPTADLVSFEPMTAPADALRTGTFALAEPGRPYTATFSVAVQRADEPVSP</sequence>
<dbReference type="Gene3D" id="2.70.98.10">
    <property type="match status" value="1"/>
</dbReference>
<accession>A0A660LDL2</accession>
<keyword evidence="2" id="KW-1185">Reference proteome</keyword>
<dbReference type="SUPFAM" id="SSF74650">
    <property type="entry name" value="Galactose mutarotase-like"/>
    <property type="match status" value="1"/>
</dbReference>
<dbReference type="AlphaFoldDB" id="A0A660LDL2"/>
<reference evidence="1 2" key="1">
    <citation type="submission" date="2018-10" db="EMBL/GenBank/DDBJ databases">
        <title>Genomic Encyclopedia of Archaeal and Bacterial Type Strains, Phase II (KMG-II): from individual species to whole genera.</title>
        <authorList>
            <person name="Goeker M."/>
        </authorList>
    </citation>
    <scope>NUCLEOTIDE SEQUENCE [LARGE SCALE GENOMIC DNA]</scope>
    <source>
        <strain evidence="1 2">DSM 14954</strain>
    </source>
</reference>
<dbReference type="InterPro" id="IPR014718">
    <property type="entry name" value="GH-type_carb-bd"/>
</dbReference>
<dbReference type="InterPro" id="IPR011013">
    <property type="entry name" value="Gal_mutarotase_sf_dom"/>
</dbReference>
<dbReference type="Pfam" id="PF01263">
    <property type="entry name" value="Aldose_epim"/>
    <property type="match status" value="1"/>
</dbReference>
<dbReference type="RefSeq" id="WP_245971797.1">
    <property type="nucleotide sequence ID" value="NZ_RBIL01000001.1"/>
</dbReference>
<name>A0A660LDL2_9ACTN</name>
<comment type="caution">
    <text evidence="1">The sequence shown here is derived from an EMBL/GenBank/DDBJ whole genome shotgun (WGS) entry which is preliminary data.</text>
</comment>
<gene>
    <name evidence="1" type="ORF">C8N24_1809</name>
</gene>
<dbReference type="GO" id="GO:0016853">
    <property type="term" value="F:isomerase activity"/>
    <property type="evidence" value="ECO:0007669"/>
    <property type="project" value="InterPro"/>
</dbReference>
<dbReference type="EMBL" id="RBIL01000001">
    <property type="protein sequence ID" value="RKQ91970.1"/>
    <property type="molecule type" value="Genomic_DNA"/>
</dbReference>
<evidence type="ECO:0000313" key="2">
    <source>
        <dbReference type="Proteomes" id="UP000278962"/>
    </source>
</evidence>
<dbReference type="Proteomes" id="UP000278962">
    <property type="component" value="Unassembled WGS sequence"/>
</dbReference>
<evidence type="ECO:0000313" key="1">
    <source>
        <dbReference type="EMBL" id="RKQ91970.1"/>
    </source>
</evidence>
<organism evidence="1 2">
    <name type="scientific">Solirubrobacter pauli</name>
    <dbReference type="NCBI Taxonomy" id="166793"/>
    <lineage>
        <taxon>Bacteria</taxon>
        <taxon>Bacillati</taxon>
        <taxon>Actinomycetota</taxon>
        <taxon>Thermoleophilia</taxon>
        <taxon>Solirubrobacterales</taxon>
        <taxon>Solirubrobacteraceae</taxon>
        <taxon>Solirubrobacter</taxon>
    </lineage>
</organism>
<dbReference type="GO" id="GO:0005975">
    <property type="term" value="P:carbohydrate metabolic process"/>
    <property type="evidence" value="ECO:0007669"/>
    <property type="project" value="InterPro"/>
</dbReference>
<protein>
    <submittedName>
        <fullName evidence="1">Galactose mutarotase-like enzyme</fullName>
    </submittedName>
</protein>
<proteinExistence type="predicted"/>
<dbReference type="GO" id="GO:0030246">
    <property type="term" value="F:carbohydrate binding"/>
    <property type="evidence" value="ECO:0007669"/>
    <property type="project" value="InterPro"/>
</dbReference>